<dbReference type="InterPro" id="IPR025851">
    <property type="entry name" value="SUKH-4"/>
</dbReference>
<name>A0ABV5K941_9ACTN</name>
<protein>
    <submittedName>
        <fullName evidence="2">SUKH-4 family immunity protein</fullName>
    </submittedName>
</protein>
<accession>A0ABV5K941</accession>
<sequence>MFSDDDIVTALSDVLPLDESLEAYPGTWQEPPYADRDGRAVLGLGDHSWDVLLDRGTGRLEGVPEGADAFLLNTTLERFVRCVHAAVTAFEEADRLEAEAESEEADDLGEEDEETVDELEEIGERLERRLREIDPDAMVDDNSFWAVLAEELGYGL</sequence>
<keyword evidence="3" id="KW-1185">Reference proteome</keyword>
<dbReference type="RefSeq" id="WP_140011435.1">
    <property type="nucleotide sequence ID" value="NZ_JBHMDG010000011.1"/>
</dbReference>
<dbReference type="Proteomes" id="UP001589750">
    <property type="component" value="Unassembled WGS sequence"/>
</dbReference>
<evidence type="ECO:0000313" key="2">
    <source>
        <dbReference type="EMBL" id="MFB9313264.1"/>
    </source>
</evidence>
<dbReference type="Pfam" id="PF14435">
    <property type="entry name" value="SUKH-4"/>
    <property type="match status" value="1"/>
</dbReference>
<reference evidence="2 3" key="1">
    <citation type="submission" date="2024-09" db="EMBL/GenBank/DDBJ databases">
        <authorList>
            <person name="Sun Q."/>
            <person name="Mori K."/>
        </authorList>
    </citation>
    <scope>NUCLEOTIDE SEQUENCE [LARGE SCALE GENOMIC DNA]</scope>
    <source>
        <strain evidence="2 3">JCM 9626</strain>
    </source>
</reference>
<feature type="region of interest" description="Disordered" evidence="1">
    <location>
        <begin position="95"/>
        <end position="118"/>
    </location>
</feature>
<proteinExistence type="predicted"/>
<feature type="compositionally biased region" description="Acidic residues" evidence="1">
    <location>
        <begin position="99"/>
        <end position="118"/>
    </location>
</feature>
<evidence type="ECO:0000313" key="3">
    <source>
        <dbReference type="Proteomes" id="UP001589750"/>
    </source>
</evidence>
<gene>
    <name evidence="2" type="ORF">ACFFRI_09435</name>
</gene>
<dbReference type="EMBL" id="JBHMDG010000011">
    <property type="protein sequence ID" value="MFB9313264.1"/>
    <property type="molecule type" value="Genomic_DNA"/>
</dbReference>
<organism evidence="2 3">
    <name type="scientific">Nocardioides plantarum</name>
    <dbReference type="NCBI Taxonomy" id="29299"/>
    <lineage>
        <taxon>Bacteria</taxon>
        <taxon>Bacillati</taxon>
        <taxon>Actinomycetota</taxon>
        <taxon>Actinomycetes</taxon>
        <taxon>Propionibacteriales</taxon>
        <taxon>Nocardioidaceae</taxon>
        <taxon>Nocardioides</taxon>
    </lineage>
</organism>
<comment type="caution">
    <text evidence="2">The sequence shown here is derived from an EMBL/GenBank/DDBJ whole genome shotgun (WGS) entry which is preliminary data.</text>
</comment>
<evidence type="ECO:0000256" key="1">
    <source>
        <dbReference type="SAM" id="MobiDB-lite"/>
    </source>
</evidence>